<dbReference type="SUPFAM" id="SSF56747">
    <property type="entry name" value="Prim-pol domain"/>
    <property type="match status" value="1"/>
</dbReference>
<dbReference type="InterPro" id="IPR027417">
    <property type="entry name" value="P-loop_NTPase"/>
</dbReference>
<reference evidence="3" key="2">
    <citation type="submission" date="2013-03" db="EMBL/GenBank/DDBJ databases">
        <title>The Cellulophaga phages: a novel, diverse, and globally ubiquitous model system.</title>
        <authorList>
            <person name="Holmfeldt K."/>
            <person name="Solonenko N."/>
            <person name="Shah M."/>
            <person name="Corrier K."/>
            <person name="Riemann L."/>
            <person name="VerBerkmoes N.C."/>
            <person name="Sullivan M.B."/>
        </authorList>
    </citation>
    <scope>NUCLEOTIDE SEQUENCE [LARGE SCALE GENOMIC DNA]</scope>
</reference>
<dbReference type="RefSeq" id="YP_008241397.1">
    <property type="nucleotide sequence ID" value="NC_021796.1"/>
</dbReference>
<dbReference type="OrthoDB" id="35738at10239"/>
<dbReference type="KEGG" id="vg:16796837"/>
<proteinExistence type="predicted"/>
<evidence type="ECO:0000259" key="1">
    <source>
        <dbReference type="Pfam" id="PF09250"/>
    </source>
</evidence>
<name>R9ZY60_9CAUD</name>
<reference evidence="2 3" key="1">
    <citation type="journal article" date="2013" name="Proc. Natl. Acad. Sci. U.S.A.">
        <title>Twelve previously unknown phage genera are ubiquitous in global oceans.</title>
        <authorList>
            <person name="Holmfeldt K."/>
            <person name="Solonenko N."/>
            <person name="Shah M."/>
            <person name="Corrier K."/>
            <person name="Riemann L."/>
            <person name="Verberkmoes N.C."/>
            <person name="Sullivan M.B."/>
        </authorList>
    </citation>
    <scope>NUCLEOTIDE SEQUENCE [LARGE SCALE GENOMIC DNA]</scope>
    <source>
        <strain evidence="2">Phi38:1</strain>
    </source>
</reference>
<dbReference type="Proteomes" id="UP000014715">
    <property type="component" value="Segment"/>
</dbReference>
<evidence type="ECO:0000313" key="2">
    <source>
        <dbReference type="EMBL" id="AGO48046.1"/>
    </source>
</evidence>
<keyword evidence="3" id="KW-1185">Reference proteome</keyword>
<dbReference type="Pfam" id="PF09250">
    <property type="entry name" value="Prim-Pol"/>
    <property type="match status" value="1"/>
</dbReference>
<sequence length="630" mass="72025">MAYRETAESYLKAGLNPVPLNKGDKIPNISGWGLPIGEDLSEFDFQEIGICTGSVSGGLEVLDMDLDVLENQDEVWEDWKSKIPDNILRKLVVAKTKSGGYHLMYRTSVVEGNQKLASKANKDVIMETRGQGGYIKCYPSEGYEIIYGDILDIQFIENYERNVLITTCKTYDERIREKKTFYGDGEFKDPFPKYNEDPDIGLDILEEAGWEVLREDANWVYLRRPDKQRYGVSATYNLDGNFLYVFSTSTGFDTEKPYSNSAIYSIINADGDFAKGYRQLRKMGYGVDLPKEDEEDDDTDYSDLSFISWAGEDEEKLDQYISGDIPLGLSFGWPDLDPYYVFKEKTLNFILAFEGVGKTFMVLHKLVGLSVLYGKKFAICCGENDVGTVKRYLLEALCGKQISYYKGRDKELQVFKDFMYSHFFIFKNEEFFSVEDILKRAEVLNKFHNLDGLFIDPFSYFKKPAANTYNYNDDLLSRLNIYSKKVMAVFMSVHPNTEAARAPRDQDGYLKAPYHYDAIGGNMFANRCDGFLVYHRITNHKVDALKRMMDIRSAKIKDYDTGGSITPASESTALSYKTVDGFRGYFDSSNRNPMYESLKKQGIVTEEKTIPKKTAEDAFGDDFKPIVRPF</sequence>
<dbReference type="EMBL" id="KC821614">
    <property type="protein sequence ID" value="AGO48046.1"/>
    <property type="molecule type" value="Genomic_DNA"/>
</dbReference>
<gene>
    <name evidence="2" type="ORF">Phi38:1_gp016</name>
</gene>
<dbReference type="SUPFAM" id="SSF52540">
    <property type="entry name" value="P-loop containing nucleoside triphosphate hydrolases"/>
    <property type="match status" value="1"/>
</dbReference>
<feature type="domain" description="DNA primase/polymerase bifunctional N-terminal" evidence="1">
    <location>
        <begin position="10"/>
        <end position="141"/>
    </location>
</feature>
<dbReference type="GeneID" id="16796837"/>
<evidence type="ECO:0000313" key="3">
    <source>
        <dbReference type="Proteomes" id="UP000014715"/>
    </source>
</evidence>
<organism evidence="2 3">
    <name type="scientific">Cellulophaga phage phi38:1</name>
    <dbReference type="NCBI Taxonomy" id="1327977"/>
    <lineage>
        <taxon>Viruses</taxon>
        <taxon>Duplodnaviria</taxon>
        <taxon>Heunggongvirae</taxon>
        <taxon>Uroviricota</taxon>
        <taxon>Caudoviricetes</taxon>
        <taxon>Pervagoviridae</taxon>
        <taxon>Callevirus</taxon>
        <taxon>Callevirus phi38una</taxon>
    </lineage>
</organism>
<accession>R9ZY60</accession>
<protein>
    <submittedName>
        <fullName evidence="2">Bifunctional DNA primase/polymerase</fullName>
    </submittedName>
</protein>
<dbReference type="Gene3D" id="3.40.50.300">
    <property type="entry name" value="P-loop containing nucleotide triphosphate hydrolases"/>
    <property type="match status" value="1"/>
</dbReference>
<dbReference type="InterPro" id="IPR015330">
    <property type="entry name" value="DNA_primase/pol_bifunc_N"/>
</dbReference>